<dbReference type="Pfam" id="PF14655">
    <property type="entry name" value="RAB3GAP2_N"/>
    <property type="match status" value="1"/>
</dbReference>
<evidence type="ECO:0000256" key="5">
    <source>
        <dbReference type="SAM" id="MobiDB-lite"/>
    </source>
</evidence>
<keyword evidence="4" id="KW-0963">Cytoplasm</keyword>
<sequence>MSCQLSVLAHFQDVHSVKRYLFPNITEEVRSEQDDFEGWDDSDWGWKDEDDEAADVNETVKDDKLLSWLQECQVSLSPAADLMAVARDDRLVLLSQKWQPSDADVETKYAVTFESRMHQEEGEKITCVLCLPLASQKRSTQGGPDWTCVILGFSSGYVRIYTETGTLLLSQIFSDEAVQKIRCCTYEPPRHAGDAEKHEELSILYKKSLVTIDGFSIFQSLRACRNQVARAAASGSELMQPPPLAYKKWAFVDQDRVIDHTSCGLITPNPFDQMQTASMLGGFSATIRTTPPASHLYVSTGHGPYVGFFYAVEGSAQPMLSEVAHAVASKLKSAFMSAASGWLGFSGRNQQDHAREKKRPKIEPATSLPSRFGLHDKRRHGESISISPDSKLAACTDSFGRVLLLETARGIAVRMWKGYRDAQVGWVEVIEDVHLERGQHQVATPRHAMFLVIYAPKRGILEVWSMQQGPRVAAFNVSKWCRMLCPEHGMMGLNNVTFHNTKVQLHQVYLMDPDGSIKTIDIPFHLALSDKNSKKARDLHLLKTLKISLKDNTVETAVLQTEVIDTLSEIRMASVRQQGLERVISTKYLTAPFLLAVLKAMLLQLETQAASQEGKSVSAGAGAGAGLGAEEESLDYESKVLSQFCHAQQHLLVTYTTLSDLNNNSDTNEDGAMQALERCLQLSPEELRETAAEIDNYQNALGDNMHVQFEADSDLSVVDFLGCFECRTLRDSQVHIQLCTGLPESRTAKLANFLFRSSLARGTTSDYNLALKDSDLPATDLLSLLLHMWLANDQRKLHSAVFLHSLFKSLTFLNDTTDIVVDRSPWWQSVRDRCSDTHHISAALMAAMVGRSVAMEIAKFSMMSSTDSSSTESSRVDMSDWELVTMDKTQWTLLVKQLEDLLALQCLLKMKPPTECLCVVKGSGLVEPVRVSVKKVMDGGRGMLPEFVAKWITGNGIPVSMLCMAQDPPNTQSEGSLEEGEEGASQDDKKVECLNPLVAQLEAVQRRLPHSLDSDVLMVNCTWEYMILWNKDPQVIYPLEQALAYLRCIQNAALQHGVAAMLWQMFIVKKVSAASFLMEKVGKTPKERLCQKDVGLGEESLKDFVGLSVELLITITQAGEDTQEVPVLNVEDVWQHTQGPTSLVELAMEQKATNVALVQHHYYLCLILHAMLVLGLKSVKPLSLFDSKGKGALFKPLQSSPTLPTTTPDDSLITTRKQFLCKLISQAVGRLCEMKSSGDSPSKESPSPLSCDIVPLSLHRSSQYARWPALALKLADYLSVDIDVLKRHHVCELYSASCDKLAEEILLTVNEPAHMGSQLLLIAGCRLAHFVYVRDPIHSVDKLTKCPPAVSSWLKTLDVNSLRDTDASLQDTATLIGQVINLLPESLPEYSLAINLVELVNELM</sequence>
<dbReference type="Pfam" id="PF14656">
    <property type="entry name" value="RAB3GAP2_C"/>
    <property type="match status" value="1"/>
</dbReference>
<gene>
    <name evidence="8" type="ORF">NP493_437g05000</name>
</gene>
<dbReference type="InterPro" id="IPR032839">
    <property type="entry name" value="RAB3GAP_N"/>
</dbReference>
<dbReference type="GO" id="GO:0005096">
    <property type="term" value="F:GTPase activator activity"/>
    <property type="evidence" value="ECO:0007669"/>
    <property type="project" value="UniProtKB-KW"/>
</dbReference>
<comment type="caution">
    <text evidence="8">The sequence shown here is derived from an EMBL/GenBank/DDBJ whole genome shotgun (WGS) entry which is preliminary data.</text>
</comment>
<reference evidence="8" key="1">
    <citation type="journal article" date="2023" name="Mol. Biol. Evol.">
        <title>Third-Generation Sequencing Reveals the Adaptive Role of the Epigenome in Three Deep-Sea Polychaetes.</title>
        <authorList>
            <person name="Perez M."/>
            <person name="Aroh O."/>
            <person name="Sun Y."/>
            <person name="Lan Y."/>
            <person name="Juniper S.K."/>
            <person name="Young C.R."/>
            <person name="Angers B."/>
            <person name="Qian P.Y."/>
        </authorList>
    </citation>
    <scope>NUCLEOTIDE SEQUENCE</scope>
    <source>
        <strain evidence="8">R07B-5</strain>
    </source>
</reference>
<dbReference type="PANTHER" id="PTHR12472:SF0">
    <property type="entry name" value="RAB3 GTPASE-ACTIVATING PROTEIN NON-CATALYTIC SUBUNIT"/>
    <property type="match status" value="1"/>
</dbReference>
<dbReference type="PANTHER" id="PTHR12472">
    <property type="entry name" value="RAB3-GAP REGULATORY DOMAIN"/>
    <property type="match status" value="1"/>
</dbReference>
<comment type="subcellular location">
    <subcellularLocation>
        <location evidence="1">Cytoplasm</location>
    </subcellularLocation>
</comment>
<evidence type="ECO:0000256" key="4">
    <source>
        <dbReference type="ARBA" id="ARBA00022490"/>
    </source>
</evidence>
<feature type="region of interest" description="Disordered" evidence="5">
    <location>
        <begin position="347"/>
        <end position="374"/>
    </location>
</feature>
<keyword evidence="9" id="KW-1185">Reference proteome</keyword>
<feature type="compositionally biased region" description="Acidic residues" evidence="5">
    <location>
        <begin position="976"/>
        <end position="985"/>
    </location>
</feature>
<name>A0AAD9L039_RIDPI</name>
<evidence type="ECO:0000256" key="1">
    <source>
        <dbReference type="ARBA" id="ARBA00004496"/>
    </source>
</evidence>
<dbReference type="GO" id="GO:0005737">
    <property type="term" value="C:cytoplasm"/>
    <property type="evidence" value="ECO:0007669"/>
    <property type="project" value="UniProtKB-SubCell"/>
</dbReference>
<evidence type="ECO:0008006" key="10">
    <source>
        <dbReference type="Google" id="ProtNLM"/>
    </source>
</evidence>
<feature type="domain" description="Rab3GAP regulatory subunit C-terminal" evidence="7">
    <location>
        <begin position="780"/>
        <end position="1384"/>
    </location>
</feature>
<evidence type="ECO:0000256" key="2">
    <source>
        <dbReference type="ARBA" id="ARBA00008153"/>
    </source>
</evidence>
<feature type="domain" description="Rab3-GAP regulatory subunit N-terminal" evidence="6">
    <location>
        <begin position="68"/>
        <end position="484"/>
    </location>
</feature>
<evidence type="ECO:0000259" key="7">
    <source>
        <dbReference type="Pfam" id="PF14656"/>
    </source>
</evidence>
<dbReference type="InterPro" id="IPR026059">
    <property type="entry name" value="Rab3GAP2"/>
</dbReference>
<keyword evidence="3" id="KW-0343">GTPase activation</keyword>
<evidence type="ECO:0000259" key="6">
    <source>
        <dbReference type="Pfam" id="PF14655"/>
    </source>
</evidence>
<proteinExistence type="inferred from homology"/>
<comment type="similarity">
    <text evidence="2">Belongs to the Rab3-GAP regulatory subunit family.</text>
</comment>
<protein>
    <recommendedName>
        <fullName evidence="10">Rab3 GTPase-activating protein non-catalytic subunit</fullName>
    </recommendedName>
</protein>
<feature type="region of interest" description="Disordered" evidence="5">
    <location>
        <begin position="968"/>
        <end position="987"/>
    </location>
</feature>
<accession>A0AAD9L039</accession>
<dbReference type="EMBL" id="JAODUO010000437">
    <property type="protein sequence ID" value="KAK2180586.1"/>
    <property type="molecule type" value="Genomic_DNA"/>
</dbReference>
<evidence type="ECO:0000313" key="9">
    <source>
        <dbReference type="Proteomes" id="UP001209878"/>
    </source>
</evidence>
<organism evidence="8 9">
    <name type="scientific">Ridgeia piscesae</name>
    <name type="common">Tubeworm</name>
    <dbReference type="NCBI Taxonomy" id="27915"/>
    <lineage>
        <taxon>Eukaryota</taxon>
        <taxon>Metazoa</taxon>
        <taxon>Spiralia</taxon>
        <taxon>Lophotrochozoa</taxon>
        <taxon>Annelida</taxon>
        <taxon>Polychaeta</taxon>
        <taxon>Sedentaria</taxon>
        <taxon>Canalipalpata</taxon>
        <taxon>Sabellida</taxon>
        <taxon>Siboglinidae</taxon>
        <taxon>Ridgeia</taxon>
    </lineage>
</organism>
<evidence type="ECO:0000256" key="3">
    <source>
        <dbReference type="ARBA" id="ARBA00022468"/>
    </source>
</evidence>
<dbReference type="InterPro" id="IPR029257">
    <property type="entry name" value="RAB3GAP2_C"/>
</dbReference>
<dbReference type="Proteomes" id="UP001209878">
    <property type="component" value="Unassembled WGS sequence"/>
</dbReference>
<evidence type="ECO:0000313" key="8">
    <source>
        <dbReference type="EMBL" id="KAK2180586.1"/>
    </source>
</evidence>